<protein>
    <submittedName>
        <fullName evidence="2">Uncharacterized protein</fullName>
    </submittedName>
</protein>
<name>A0A917PGX0_9MICO</name>
<dbReference type="AlphaFoldDB" id="A0A917PGX0"/>
<dbReference type="Proteomes" id="UP000636956">
    <property type="component" value="Unassembled WGS sequence"/>
</dbReference>
<evidence type="ECO:0000313" key="3">
    <source>
        <dbReference type="Proteomes" id="UP000636956"/>
    </source>
</evidence>
<gene>
    <name evidence="2" type="ORF">GCM10011372_15470</name>
</gene>
<comment type="caution">
    <text evidence="2">The sequence shown here is derived from an EMBL/GenBank/DDBJ whole genome shotgun (WGS) entry which is preliminary data.</text>
</comment>
<keyword evidence="1" id="KW-0812">Transmembrane</keyword>
<sequence>MTGGNDVGGTRGIIGIVLGLAAGLAFGAGGAIVKPLLESPGSSR</sequence>
<reference evidence="2" key="1">
    <citation type="journal article" date="2014" name="Int. J. Syst. Evol. Microbiol.">
        <title>Complete genome sequence of Corynebacterium casei LMG S-19264T (=DSM 44701T), isolated from a smear-ripened cheese.</title>
        <authorList>
            <consortium name="US DOE Joint Genome Institute (JGI-PGF)"/>
            <person name="Walter F."/>
            <person name="Albersmeier A."/>
            <person name="Kalinowski J."/>
            <person name="Ruckert C."/>
        </authorList>
    </citation>
    <scope>NUCLEOTIDE SEQUENCE</scope>
    <source>
        <strain evidence="2">CGMCC 1.8984</strain>
    </source>
</reference>
<keyword evidence="1" id="KW-0472">Membrane</keyword>
<keyword evidence="3" id="KW-1185">Reference proteome</keyword>
<reference evidence="2" key="2">
    <citation type="submission" date="2020-09" db="EMBL/GenBank/DDBJ databases">
        <authorList>
            <person name="Sun Q."/>
            <person name="Zhou Y."/>
        </authorList>
    </citation>
    <scope>NUCLEOTIDE SEQUENCE</scope>
    <source>
        <strain evidence="2">CGMCC 1.8984</strain>
    </source>
</reference>
<dbReference type="EMBL" id="BMMD01000007">
    <property type="protein sequence ID" value="GGJ78040.1"/>
    <property type="molecule type" value="Genomic_DNA"/>
</dbReference>
<keyword evidence="1" id="KW-1133">Transmembrane helix</keyword>
<accession>A0A917PGX0</accession>
<evidence type="ECO:0000256" key="1">
    <source>
        <dbReference type="SAM" id="Phobius"/>
    </source>
</evidence>
<evidence type="ECO:0000313" key="2">
    <source>
        <dbReference type="EMBL" id="GGJ78040.1"/>
    </source>
</evidence>
<feature type="transmembrane region" description="Helical" evidence="1">
    <location>
        <begin position="12"/>
        <end position="37"/>
    </location>
</feature>
<proteinExistence type="predicted"/>
<organism evidence="2 3">
    <name type="scientific">Agromyces bauzanensis</name>
    <dbReference type="NCBI Taxonomy" id="1308924"/>
    <lineage>
        <taxon>Bacteria</taxon>
        <taxon>Bacillati</taxon>
        <taxon>Actinomycetota</taxon>
        <taxon>Actinomycetes</taxon>
        <taxon>Micrococcales</taxon>
        <taxon>Microbacteriaceae</taxon>
        <taxon>Agromyces</taxon>
    </lineage>
</organism>
<dbReference type="RefSeq" id="WP_268236967.1">
    <property type="nucleotide sequence ID" value="NZ_BAABFW010000018.1"/>
</dbReference>